<comment type="similarity">
    <text evidence="2">Belongs to the HAD-like hydrolase superfamily. CbbY/CbbZ/Gph/YieH family.</text>
</comment>
<evidence type="ECO:0000313" key="6">
    <source>
        <dbReference type="Proteomes" id="UP000316781"/>
    </source>
</evidence>
<dbReference type="EMBL" id="VJMF01000040">
    <property type="protein sequence ID" value="TRL33956.1"/>
    <property type="molecule type" value="Genomic_DNA"/>
</dbReference>
<evidence type="ECO:0000256" key="2">
    <source>
        <dbReference type="ARBA" id="ARBA00006171"/>
    </source>
</evidence>
<protein>
    <submittedName>
        <fullName evidence="5">HAD family phosphatase</fullName>
    </submittedName>
</protein>
<dbReference type="CDD" id="cd07505">
    <property type="entry name" value="HAD_BPGM-like"/>
    <property type="match status" value="1"/>
</dbReference>
<evidence type="ECO:0000256" key="3">
    <source>
        <dbReference type="ARBA" id="ARBA00022723"/>
    </source>
</evidence>
<dbReference type="InterPro" id="IPR023198">
    <property type="entry name" value="PGP-like_dom2"/>
</dbReference>
<dbReference type="InterPro" id="IPR051600">
    <property type="entry name" value="Beta-PGM-like"/>
</dbReference>
<comment type="caution">
    <text evidence="5">The sequence shown here is derived from an EMBL/GenBank/DDBJ whole genome shotgun (WGS) entry which is preliminary data.</text>
</comment>
<dbReference type="NCBIfam" id="TIGR01509">
    <property type="entry name" value="HAD-SF-IA-v3"/>
    <property type="match status" value="1"/>
</dbReference>
<dbReference type="Gene3D" id="3.40.50.1000">
    <property type="entry name" value="HAD superfamily/HAD-like"/>
    <property type="match status" value="1"/>
</dbReference>
<organism evidence="5 6">
    <name type="scientific">Methylosinus sporium</name>
    <dbReference type="NCBI Taxonomy" id="428"/>
    <lineage>
        <taxon>Bacteria</taxon>
        <taxon>Pseudomonadati</taxon>
        <taxon>Pseudomonadota</taxon>
        <taxon>Alphaproteobacteria</taxon>
        <taxon>Hyphomicrobiales</taxon>
        <taxon>Methylocystaceae</taxon>
        <taxon>Methylosinus</taxon>
    </lineage>
</organism>
<dbReference type="RefSeq" id="WP_142862955.1">
    <property type="nucleotide sequence ID" value="NZ_VJMF01000040.1"/>
</dbReference>
<dbReference type="Pfam" id="PF13419">
    <property type="entry name" value="HAD_2"/>
    <property type="match status" value="1"/>
</dbReference>
<dbReference type="PRINTS" id="PR00413">
    <property type="entry name" value="HADHALOGNASE"/>
</dbReference>
<dbReference type="GO" id="GO:0003824">
    <property type="term" value="F:catalytic activity"/>
    <property type="evidence" value="ECO:0007669"/>
    <property type="project" value="UniProtKB-ARBA"/>
</dbReference>
<comment type="cofactor">
    <cofactor evidence="1">
        <name>Mg(2+)</name>
        <dbReference type="ChEBI" id="CHEBI:18420"/>
    </cofactor>
</comment>
<evidence type="ECO:0000313" key="5">
    <source>
        <dbReference type="EMBL" id="TRL33956.1"/>
    </source>
</evidence>
<accession>A0A549SWF1</accession>
<proteinExistence type="inferred from homology"/>
<keyword evidence="3" id="KW-0479">Metal-binding</keyword>
<name>A0A549SWF1_METSR</name>
<dbReference type="SFLD" id="SFLDG01129">
    <property type="entry name" value="C1.5:_HAD__Beta-PGM__Phosphata"/>
    <property type="match status" value="1"/>
</dbReference>
<dbReference type="Proteomes" id="UP000316781">
    <property type="component" value="Unassembled WGS sequence"/>
</dbReference>
<dbReference type="AlphaFoldDB" id="A0A549SWF1"/>
<dbReference type="Gene3D" id="1.10.150.240">
    <property type="entry name" value="Putative phosphatase, domain 2"/>
    <property type="match status" value="1"/>
</dbReference>
<dbReference type="InterPro" id="IPR036412">
    <property type="entry name" value="HAD-like_sf"/>
</dbReference>
<dbReference type="SFLD" id="SFLDS00003">
    <property type="entry name" value="Haloacid_Dehalogenase"/>
    <property type="match status" value="1"/>
</dbReference>
<gene>
    <name evidence="5" type="ORF">FM996_10505</name>
</gene>
<dbReference type="InterPro" id="IPR006439">
    <property type="entry name" value="HAD-SF_hydro_IA"/>
</dbReference>
<dbReference type="SUPFAM" id="SSF56784">
    <property type="entry name" value="HAD-like"/>
    <property type="match status" value="1"/>
</dbReference>
<reference evidence="5 6" key="1">
    <citation type="submission" date="2019-07" db="EMBL/GenBank/DDBJ databases">
        <title>Ln-dependent methylotrophs.</title>
        <authorList>
            <person name="Tani A."/>
        </authorList>
    </citation>
    <scope>NUCLEOTIDE SEQUENCE [LARGE SCALE GENOMIC DNA]</scope>
    <source>
        <strain evidence="5 6">SM89A</strain>
    </source>
</reference>
<dbReference type="PANTHER" id="PTHR46193">
    <property type="entry name" value="6-PHOSPHOGLUCONATE PHOSPHATASE"/>
    <property type="match status" value="1"/>
</dbReference>
<evidence type="ECO:0000256" key="4">
    <source>
        <dbReference type="ARBA" id="ARBA00022842"/>
    </source>
</evidence>
<dbReference type="InterPro" id="IPR023214">
    <property type="entry name" value="HAD_sf"/>
</dbReference>
<dbReference type="PANTHER" id="PTHR46193:SF9">
    <property type="entry name" value="HALOACID DEHALOGENASE-LIKE HYDROLASE DOMAIN-CONTAINING PROTEIN SGPP"/>
    <property type="match status" value="1"/>
</dbReference>
<evidence type="ECO:0000256" key="1">
    <source>
        <dbReference type="ARBA" id="ARBA00001946"/>
    </source>
</evidence>
<keyword evidence="4" id="KW-0460">Magnesium</keyword>
<dbReference type="GO" id="GO:0046872">
    <property type="term" value="F:metal ion binding"/>
    <property type="evidence" value="ECO:0007669"/>
    <property type="project" value="UniProtKB-KW"/>
</dbReference>
<sequence>MIKAILFDMDGVLIEAKDWHYDALNDVLGIFGMAIDYDAHLATFDGLPTRRKLEILSKSRGFPHGLHDFVNRLKQGRTVEITTAKCRPLFQHRFALSRLKRDNLKLAVCSNSVRQTVELMMRLSNLEPFLDLMVSNEDVKKAKPDPEMYRYAIGRFGLQPHEVLILEDNDHGIAAARASGAHLMIIGTVEDVRYDKIREAIEMAERLPIQADSA</sequence>
<dbReference type="InterPro" id="IPR041492">
    <property type="entry name" value="HAD_2"/>
</dbReference>